<dbReference type="EMBL" id="JBHSEG010000002">
    <property type="protein sequence ID" value="MFC4453761.1"/>
    <property type="molecule type" value="Genomic_DNA"/>
</dbReference>
<gene>
    <name evidence="2" type="ORF">ACFO0P_08270</name>
</gene>
<evidence type="ECO:0000313" key="3">
    <source>
        <dbReference type="Proteomes" id="UP001595939"/>
    </source>
</evidence>
<dbReference type="Proteomes" id="UP001595939">
    <property type="component" value="Unassembled WGS sequence"/>
</dbReference>
<dbReference type="InterPro" id="IPR008969">
    <property type="entry name" value="CarboxyPept-like_regulatory"/>
</dbReference>
<dbReference type="SUPFAM" id="SSF49464">
    <property type="entry name" value="Carboxypeptidase regulatory domain-like"/>
    <property type="match status" value="1"/>
</dbReference>
<protein>
    <submittedName>
        <fullName evidence="2">Ig-like domain-containing protein</fullName>
    </submittedName>
</protein>
<dbReference type="InterPro" id="IPR013783">
    <property type="entry name" value="Ig-like_fold"/>
</dbReference>
<proteinExistence type="predicted"/>
<dbReference type="Pfam" id="PF17957">
    <property type="entry name" value="Big_7"/>
    <property type="match status" value="1"/>
</dbReference>
<dbReference type="Gene3D" id="2.60.40.10">
    <property type="entry name" value="Immunoglobulins"/>
    <property type="match status" value="1"/>
</dbReference>
<keyword evidence="1" id="KW-0732">Signal</keyword>
<keyword evidence="3" id="KW-1185">Reference proteome</keyword>
<evidence type="ECO:0000256" key="1">
    <source>
        <dbReference type="SAM" id="SignalP"/>
    </source>
</evidence>
<sequence length="344" mass="36862">MNRHPIWNLSLLSLGLLASCTATPGPHETKSPGVRLVATPSTLTAPGPLALEATVDGETRVTQVDFYKNGQLYTADTAAPFTASEDFPATTPGGTFTYTATARDTAGQATTSAAVRVTVRPANTVPGEKGWITGHVRNSEGRPIPDVDVWADNQLLYDSNLSAVTDVNGAYRINIKAIPTTWRVTANANFSYKGQSIHVPLVPTNPADVAGPEGGVRDFVMRPQDITDSDPYGNLGIVSVTQPVGEYDIDESKVRLTLEPVGLLADGTTGTARTVKPIRSGSGWIVPNVMYGTYRVTATQDGRPLEIRKRASGAETPPWGPSYTGDFIYGWNSTRLILYVEVRD</sequence>
<dbReference type="PROSITE" id="PS51257">
    <property type="entry name" value="PROKAR_LIPOPROTEIN"/>
    <property type="match status" value="1"/>
</dbReference>
<accession>A0ABV8Y485</accession>
<reference evidence="3" key="1">
    <citation type="journal article" date="2019" name="Int. J. Syst. Evol. Microbiol.">
        <title>The Global Catalogue of Microorganisms (GCM) 10K type strain sequencing project: providing services to taxonomists for standard genome sequencing and annotation.</title>
        <authorList>
            <consortium name="The Broad Institute Genomics Platform"/>
            <consortium name="The Broad Institute Genome Sequencing Center for Infectious Disease"/>
            <person name="Wu L."/>
            <person name="Ma J."/>
        </authorList>
    </citation>
    <scope>NUCLEOTIDE SEQUENCE [LARGE SCALE GENOMIC DNA]</scope>
    <source>
        <strain evidence="3">CCUG 39970</strain>
    </source>
</reference>
<name>A0ABV8Y485_9DEIO</name>
<evidence type="ECO:0000313" key="2">
    <source>
        <dbReference type="EMBL" id="MFC4453761.1"/>
    </source>
</evidence>
<comment type="caution">
    <text evidence="2">The sequence shown here is derived from an EMBL/GenBank/DDBJ whole genome shotgun (WGS) entry which is preliminary data.</text>
</comment>
<feature type="signal peptide" evidence="1">
    <location>
        <begin position="1"/>
        <end position="24"/>
    </location>
</feature>
<feature type="chain" id="PRO_5045770476" evidence="1">
    <location>
        <begin position="25"/>
        <end position="344"/>
    </location>
</feature>
<organism evidence="2 3">
    <name type="scientific">Deinococcus sonorensis</name>
    <dbReference type="NCBI Taxonomy" id="309891"/>
    <lineage>
        <taxon>Bacteria</taxon>
        <taxon>Thermotogati</taxon>
        <taxon>Deinococcota</taxon>
        <taxon>Deinococci</taxon>
        <taxon>Deinococcales</taxon>
        <taxon>Deinococcaceae</taxon>
        <taxon>Deinococcus</taxon>
    </lineage>
</organism>
<dbReference type="Gene3D" id="2.60.40.1120">
    <property type="entry name" value="Carboxypeptidase-like, regulatory domain"/>
    <property type="match status" value="1"/>
</dbReference>
<dbReference type="RefSeq" id="WP_350241788.1">
    <property type="nucleotide sequence ID" value="NZ_JBHSEG010000002.1"/>
</dbReference>